<dbReference type="Pfam" id="PF07977">
    <property type="entry name" value="FabA"/>
    <property type="match status" value="1"/>
</dbReference>
<dbReference type="EMBL" id="CP036263">
    <property type="protein sequence ID" value="QDS96835.1"/>
    <property type="molecule type" value="Genomic_DNA"/>
</dbReference>
<dbReference type="KEGG" id="amob:HG15A2_00930"/>
<dbReference type="PANTHER" id="PTHR30272:SF1">
    <property type="entry name" value="3-HYDROXYACYL-[ACYL-CARRIER-PROTEIN] DEHYDRATASE"/>
    <property type="match status" value="1"/>
</dbReference>
<dbReference type="SUPFAM" id="SSF54637">
    <property type="entry name" value="Thioesterase/thiol ester dehydrase-isomerase"/>
    <property type="match status" value="1"/>
</dbReference>
<name>A0A517MPM2_9BACT</name>
<dbReference type="PANTHER" id="PTHR30272">
    <property type="entry name" value="3-HYDROXYACYL-[ACYL-CARRIER-PROTEIN] DEHYDRATASE"/>
    <property type="match status" value="1"/>
</dbReference>
<dbReference type="OrthoDB" id="270809at2"/>
<dbReference type="RefSeq" id="WP_145056758.1">
    <property type="nucleotide sequence ID" value="NZ_CP036263.1"/>
</dbReference>
<evidence type="ECO:0000256" key="1">
    <source>
        <dbReference type="ARBA" id="ARBA00023239"/>
    </source>
</evidence>
<dbReference type="GO" id="GO:0019171">
    <property type="term" value="F:(3R)-hydroxyacyl-[acyl-carrier-protein] dehydratase activity"/>
    <property type="evidence" value="ECO:0007669"/>
    <property type="project" value="UniProtKB-EC"/>
</dbReference>
<reference evidence="2 3" key="1">
    <citation type="submission" date="2019-02" db="EMBL/GenBank/DDBJ databases">
        <title>Deep-cultivation of Planctomycetes and their phenomic and genomic characterization uncovers novel biology.</title>
        <authorList>
            <person name="Wiegand S."/>
            <person name="Jogler M."/>
            <person name="Boedeker C."/>
            <person name="Pinto D."/>
            <person name="Vollmers J."/>
            <person name="Rivas-Marin E."/>
            <person name="Kohn T."/>
            <person name="Peeters S.H."/>
            <person name="Heuer A."/>
            <person name="Rast P."/>
            <person name="Oberbeckmann S."/>
            <person name="Bunk B."/>
            <person name="Jeske O."/>
            <person name="Meyerdierks A."/>
            <person name="Storesund J.E."/>
            <person name="Kallscheuer N."/>
            <person name="Luecker S."/>
            <person name="Lage O.M."/>
            <person name="Pohl T."/>
            <person name="Merkel B.J."/>
            <person name="Hornburger P."/>
            <person name="Mueller R.-W."/>
            <person name="Bruemmer F."/>
            <person name="Labrenz M."/>
            <person name="Spormann A.M."/>
            <person name="Op den Camp H."/>
            <person name="Overmann J."/>
            <person name="Amann R."/>
            <person name="Jetten M.S.M."/>
            <person name="Mascher T."/>
            <person name="Medema M.H."/>
            <person name="Devos D.P."/>
            <person name="Kaster A.-K."/>
            <person name="Ovreas L."/>
            <person name="Rohde M."/>
            <person name="Galperin M.Y."/>
            <person name="Jogler C."/>
        </authorList>
    </citation>
    <scope>NUCLEOTIDE SEQUENCE [LARGE SCALE GENOMIC DNA]</scope>
    <source>
        <strain evidence="2 3">HG15A2</strain>
    </source>
</reference>
<protein>
    <submittedName>
        <fullName evidence="2">3-hydroxyacyl-[acyl-carrier-protein] dehydratase FabZ</fullName>
        <ecNumber evidence="2">4.2.1.59</ecNumber>
    </submittedName>
</protein>
<dbReference type="InterPro" id="IPR013114">
    <property type="entry name" value="FabA_FabZ"/>
</dbReference>
<dbReference type="EC" id="4.2.1.59" evidence="2"/>
<accession>A0A517MPM2</accession>
<dbReference type="AlphaFoldDB" id="A0A517MPM2"/>
<evidence type="ECO:0000313" key="3">
    <source>
        <dbReference type="Proteomes" id="UP000319852"/>
    </source>
</evidence>
<keyword evidence="1 2" id="KW-0456">Lyase</keyword>
<dbReference type="Proteomes" id="UP000319852">
    <property type="component" value="Chromosome"/>
</dbReference>
<keyword evidence="3" id="KW-1185">Reference proteome</keyword>
<organism evidence="2 3">
    <name type="scientific">Adhaeretor mobilis</name>
    <dbReference type="NCBI Taxonomy" id="1930276"/>
    <lineage>
        <taxon>Bacteria</taxon>
        <taxon>Pseudomonadati</taxon>
        <taxon>Planctomycetota</taxon>
        <taxon>Planctomycetia</taxon>
        <taxon>Pirellulales</taxon>
        <taxon>Lacipirellulaceae</taxon>
        <taxon>Adhaeretor</taxon>
    </lineage>
</organism>
<sequence>MRWFWIDRFTEFVSGSHAVACKGVSLAEDHLHDHFVGYPLMPNSLVTEGIAQAGGLLVSEHYKFAELVVLAKLAKAKFHSRVRPGETLTYRVNADWIRADSAQVTATAHVGERLHAEVQLMYARLGEEIEAKIGAALFKPTDLRHWLNLVRVFEIGVDGEGNRLKRENYPLN</sequence>
<dbReference type="CDD" id="cd01288">
    <property type="entry name" value="FabZ"/>
    <property type="match status" value="1"/>
</dbReference>
<gene>
    <name evidence="2" type="primary">fabZ_1</name>
    <name evidence="2" type="ORF">HG15A2_00930</name>
</gene>
<dbReference type="InterPro" id="IPR029069">
    <property type="entry name" value="HotDog_dom_sf"/>
</dbReference>
<evidence type="ECO:0000313" key="2">
    <source>
        <dbReference type="EMBL" id="QDS96835.1"/>
    </source>
</evidence>
<dbReference type="Gene3D" id="3.10.129.10">
    <property type="entry name" value="Hotdog Thioesterase"/>
    <property type="match status" value="1"/>
</dbReference>
<proteinExistence type="predicted"/>